<gene>
    <name evidence="2" type="ORF">L596_013318</name>
</gene>
<dbReference type="EMBL" id="AZBU02000003">
    <property type="protein sequence ID" value="TKR89178.1"/>
    <property type="molecule type" value="Genomic_DNA"/>
</dbReference>
<evidence type="ECO:0000256" key="1">
    <source>
        <dbReference type="SAM" id="MobiDB-lite"/>
    </source>
</evidence>
<name>A0A4U5NZV0_STECR</name>
<proteinExistence type="predicted"/>
<keyword evidence="3" id="KW-1185">Reference proteome</keyword>
<organism evidence="2 3">
    <name type="scientific">Steinernema carpocapsae</name>
    <name type="common">Entomopathogenic nematode</name>
    <dbReference type="NCBI Taxonomy" id="34508"/>
    <lineage>
        <taxon>Eukaryota</taxon>
        <taxon>Metazoa</taxon>
        <taxon>Ecdysozoa</taxon>
        <taxon>Nematoda</taxon>
        <taxon>Chromadorea</taxon>
        <taxon>Rhabditida</taxon>
        <taxon>Tylenchina</taxon>
        <taxon>Panagrolaimomorpha</taxon>
        <taxon>Strongyloidoidea</taxon>
        <taxon>Steinernematidae</taxon>
        <taxon>Steinernema</taxon>
    </lineage>
</organism>
<comment type="caution">
    <text evidence="2">The sequence shown here is derived from an EMBL/GenBank/DDBJ whole genome shotgun (WGS) entry which is preliminary data.</text>
</comment>
<sequence>MIQPFSIPVKPITLTEAAADATGTLRRSTKALTPVNTVQDQESLPSSGENPKKQIHERTTRRRPSKPIGELSPSSIKSMKFQRFVFKMKFSRAEIPEHLWALITDFSIPLKPMTLEDAQAVCAAENMVETTLRPVYGVD</sequence>
<feature type="compositionally biased region" description="Polar residues" evidence="1">
    <location>
        <begin position="30"/>
        <end position="49"/>
    </location>
</feature>
<feature type="region of interest" description="Disordered" evidence="1">
    <location>
        <begin position="24"/>
        <end position="74"/>
    </location>
</feature>
<dbReference type="AlphaFoldDB" id="A0A4U5NZV0"/>
<evidence type="ECO:0000313" key="2">
    <source>
        <dbReference type="EMBL" id="TKR89178.1"/>
    </source>
</evidence>
<evidence type="ECO:0000313" key="3">
    <source>
        <dbReference type="Proteomes" id="UP000298663"/>
    </source>
</evidence>
<dbReference type="Proteomes" id="UP000298663">
    <property type="component" value="Unassembled WGS sequence"/>
</dbReference>
<accession>A0A4U5NZV0</accession>
<reference evidence="2 3" key="2">
    <citation type="journal article" date="2019" name="G3 (Bethesda)">
        <title>Hybrid Assembly of the Genome of the Entomopathogenic Nematode Steinernema carpocapsae Identifies the X-Chromosome.</title>
        <authorList>
            <person name="Serra L."/>
            <person name="Macchietto M."/>
            <person name="Macias-Munoz A."/>
            <person name="McGill C.J."/>
            <person name="Rodriguez I.M."/>
            <person name="Rodriguez B."/>
            <person name="Murad R."/>
            <person name="Mortazavi A."/>
        </authorList>
    </citation>
    <scope>NUCLEOTIDE SEQUENCE [LARGE SCALE GENOMIC DNA]</scope>
    <source>
        <strain evidence="2 3">ALL</strain>
    </source>
</reference>
<reference evidence="2 3" key="1">
    <citation type="journal article" date="2015" name="Genome Biol.">
        <title>Comparative genomics of Steinernema reveals deeply conserved gene regulatory networks.</title>
        <authorList>
            <person name="Dillman A.R."/>
            <person name="Macchietto M."/>
            <person name="Porter C.F."/>
            <person name="Rogers A."/>
            <person name="Williams B."/>
            <person name="Antoshechkin I."/>
            <person name="Lee M.M."/>
            <person name="Goodwin Z."/>
            <person name="Lu X."/>
            <person name="Lewis E.E."/>
            <person name="Goodrich-Blair H."/>
            <person name="Stock S.P."/>
            <person name="Adams B.J."/>
            <person name="Sternberg P.W."/>
            <person name="Mortazavi A."/>
        </authorList>
    </citation>
    <scope>NUCLEOTIDE SEQUENCE [LARGE SCALE GENOMIC DNA]</scope>
    <source>
        <strain evidence="2 3">ALL</strain>
    </source>
</reference>
<protein>
    <submittedName>
        <fullName evidence="2">Uncharacterized protein</fullName>
    </submittedName>
</protein>